<comment type="similarity">
    <text evidence="2 12">Belongs to the complex I subunit 3 family.</text>
</comment>
<dbReference type="InterPro" id="IPR038430">
    <property type="entry name" value="NDAH_ubi_oxred_su3_sf"/>
</dbReference>
<feature type="transmembrane region" description="Helical" evidence="12">
    <location>
        <begin position="78"/>
        <end position="96"/>
    </location>
</feature>
<proteinExistence type="inferred from homology"/>
<keyword evidence="12" id="KW-0249">Electron transport</keyword>
<dbReference type="Pfam" id="PF00507">
    <property type="entry name" value="Oxidored_q4"/>
    <property type="match status" value="1"/>
</dbReference>
<dbReference type="FunFam" id="1.20.58.1610:FF:000004">
    <property type="entry name" value="NADH-quinone oxidoreductase subunit A"/>
    <property type="match status" value="1"/>
</dbReference>
<dbReference type="RefSeq" id="YP_010047266.1">
    <property type="nucleotide sequence ID" value="NC_054334.1"/>
</dbReference>
<keyword evidence="6 12" id="KW-1278">Translocase</keyword>
<evidence type="ECO:0000256" key="4">
    <source>
        <dbReference type="ARBA" id="ARBA00022448"/>
    </source>
</evidence>
<dbReference type="Gene3D" id="1.20.58.1610">
    <property type="entry name" value="NADH:ubiquinone/plastoquinone oxidoreductase, chain 3"/>
    <property type="match status" value="1"/>
</dbReference>
<dbReference type="PANTHER" id="PTHR11058">
    <property type="entry name" value="NADH-UBIQUINONE OXIDOREDUCTASE CHAIN 3"/>
    <property type="match status" value="1"/>
</dbReference>
<evidence type="ECO:0000256" key="6">
    <source>
        <dbReference type="ARBA" id="ARBA00022967"/>
    </source>
</evidence>
<dbReference type="GO" id="GO:0031966">
    <property type="term" value="C:mitochondrial membrane"/>
    <property type="evidence" value="ECO:0007669"/>
    <property type="project" value="UniProtKB-SubCell"/>
</dbReference>
<comment type="subcellular location">
    <subcellularLocation>
        <location evidence="1">Membrane</location>
        <topology evidence="1">Multi-pass membrane protein</topology>
    </subcellularLocation>
    <subcellularLocation>
        <location evidence="12">Mitochondrion membrane</location>
        <topology evidence="12">Multi-pass membrane protein</topology>
    </subcellularLocation>
</comment>
<evidence type="ECO:0000313" key="13">
    <source>
        <dbReference type="EMBL" id="QPJ79905.1"/>
    </source>
</evidence>
<dbReference type="InterPro" id="IPR000440">
    <property type="entry name" value="NADH_UbQ/plastoQ_OxRdtase_su3"/>
</dbReference>
<keyword evidence="12 13" id="KW-0496">Mitochondrion</keyword>
<organism evidence="13">
    <name type="scientific">Eucampia zodiacus</name>
    <dbReference type="NCBI Taxonomy" id="444606"/>
    <lineage>
        <taxon>Eukaryota</taxon>
        <taxon>Sar</taxon>
        <taxon>Stramenopiles</taxon>
        <taxon>Ochrophyta</taxon>
        <taxon>Bacillariophyta</taxon>
        <taxon>Mediophyceae</taxon>
        <taxon>Biddulphiophycidae</taxon>
        <taxon>Hemiaulales</taxon>
        <taxon>Hemiaulaceae</taxon>
        <taxon>Eucampia</taxon>
    </lineage>
</organism>
<evidence type="ECO:0000256" key="8">
    <source>
        <dbReference type="ARBA" id="ARBA00023027"/>
    </source>
</evidence>
<evidence type="ECO:0000256" key="1">
    <source>
        <dbReference type="ARBA" id="ARBA00004141"/>
    </source>
</evidence>
<evidence type="ECO:0000256" key="10">
    <source>
        <dbReference type="ARBA" id="ARBA00023136"/>
    </source>
</evidence>
<dbReference type="GO" id="GO:0016651">
    <property type="term" value="F:oxidoreductase activity, acting on NAD(P)H"/>
    <property type="evidence" value="ECO:0007669"/>
    <property type="project" value="InterPro"/>
</dbReference>
<keyword evidence="7 12" id="KW-1133">Transmembrane helix</keyword>
<evidence type="ECO:0000256" key="3">
    <source>
        <dbReference type="ARBA" id="ARBA00021007"/>
    </source>
</evidence>
<evidence type="ECO:0000256" key="12">
    <source>
        <dbReference type="RuleBase" id="RU003640"/>
    </source>
</evidence>
<dbReference type="InterPro" id="IPR023043">
    <property type="entry name" value="NAD(P)H_OxRDtase_bac/plastid"/>
</dbReference>
<dbReference type="EC" id="7.1.1.2" evidence="12"/>
<dbReference type="AlphaFoldDB" id="A0A7T0GFT6"/>
<keyword evidence="5 12" id="KW-0812">Transmembrane</keyword>
<evidence type="ECO:0000256" key="7">
    <source>
        <dbReference type="ARBA" id="ARBA00022989"/>
    </source>
</evidence>
<evidence type="ECO:0000256" key="2">
    <source>
        <dbReference type="ARBA" id="ARBA00008472"/>
    </source>
</evidence>
<keyword evidence="4 12" id="KW-0813">Transport</keyword>
<feature type="transmembrane region" description="Helical" evidence="12">
    <location>
        <begin position="108"/>
        <end position="130"/>
    </location>
</feature>
<dbReference type="PANTHER" id="PTHR11058:SF9">
    <property type="entry name" value="NADH-UBIQUINONE OXIDOREDUCTASE CHAIN 3"/>
    <property type="match status" value="1"/>
</dbReference>
<sequence>MTLITTDSLFFFNNINSLTYNEFLPILIFLTIAILLSFILIGLSYLLAVQNPETEKLSTYECGFEPYEDARNIFDVKFYLVAILFIVFDIETMFLIPWSISLSKISILGFWSMIDFLIELGIGFVYIWYIGALEWD</sequence>
<keyword evidence="12" id="KW-0679">Respiratory chain</keyword>
<gene>
    <name evidence="13" type="primary">nad3</name>
</gene>
<comment type="catalytic activity">
    <reaction evidence="11 12">
        <text>a ubiquinone + NADH + 5 H(+)(in) = a ubiquinol + NAD(+) + 4 H(+)(out)</text>
        <dbReference type="Rhea" id="RHEA:29091"/>
        <dbReference type="Rhea" id="RHEA-COMP:9565"/>
        <dbReference type="Rhea" id="RHEA-COMP:9566"/>
        <dbReference type="ChEBI" id="CHEBI:15378"/>
        <dbReference type="ChEBI" id="CHEBI:16389"/>
        <dbReference type="ChEBI" id="CHEBI:17976"/>
        <dbReference type="ChEBI" id="CHEBI:57540"/>
        <dbReference type="ChEBI" id="CHEBI:57945"/>
        <dbReference type="EC" id="7.1.1.2"/>
    </reaction>
</comment>
<keyword evidence="8 12" id="KW-0520">NAD</keyword>
<keyword evidence="10 12" id="KW-0472">Membrane</keyword>
<comment type="function">
    <text evidence="12">Core subunit of the mitochondrial membrane respiratory chain NADH dehydrogenase (Complex I) which catalyzes electron transfer from NADH through the respiratory chain, using ubiquinone as an electron acceptor. Essential for the catalytic activity of complex I.</text>
</comment>
<evidence type="ECO:0000256" key="5">
    <source>
        <dbReference type="ARBA" id="ARBA00022692"/>
    </source>
</evidence>
<accession>A0A7T0GFT6</accession>
<protein>
    <recommendedName>
        <fullName evidence="3 12">NADH-ubiquinone oxidoreductase chain 3</fullName>
        <ecNumber evidence="12">7.1.1.2</ecNumber>
    </recommendedName>
</protein>
<name>A0A7T0GFT6_9STRA</name>
<evidence type="ECO:0000256" key="11">
    <source>
        <dbReference type="ARBA" id="ARBA00049551"/>
    </source>
</evidence>
<keyword evidence="9 12" id="KW-0830">Ubiquinone</keyword>
<dbReference type="HAMAP" id="MF_01394">
    <property type="entry name" value="NDH1_NuoA"/>
    <property type="match status" value="1"/>
</dbReference>
<dbReference type="GeneID" id="63657726"/>
<dbReference type="GO" id="GO:0030964">
    <property type="term" value="C:NADH dehydrogenase complex"/>
    <property type="evidence" value="ECO:0007669"/>
    <property type="project" value="TreeGrafter"/>
</dbReference>
<dbReference type="EMBL" id="MW026607">
    <property type="protein sequence ID" value="QPJ79905.1"/>
    <property type="molecule type" value="Genomic_DNA"/>
</dbReference>
<reference evidence="13" key="1">
    <citation type="submission" date="2020-09" db="EMBL/GenBank/DDBJ databases">
        <title>The complete mitochondrial genome of Eucampia zodiacus (Baciuariophyta).</title>
        <authorList>
            <person name="Zhang M."/>
            <person name="Chen N."/>
        </authorList>
    </citation>
    <scope>NUCLEOTIDE SEQUENCE</scope>
    <source>
        <strain evidence="13">CNS00060</strain>
    </source>
</reference>
<geneLocation type="mitochondrion" evidence="13"/>
<dbReference type="GO" id="GO:0008137">
    <property type="term" value="F:NADH dehydrogenase (ubiquinone) activity"/>
    <property type="evidence" value="ECO:0007669"/>
    <property type="project" value="UniProtKB-UniRule"/>
</dbReference>
<evidence type="ECO:0000256" key="9">
    <source>
        <dbReference type="ARBA" id="ARBA00023075"/>
    </source>
</evidence>
<feature type="transmembrane region" description="Helical" evidence="12">
    <location>
        <begin position="23"/>
        <end position="48"/>
    </location>
</feature>